<name>A0A9Q6RZC0_9BURK</name>
<reference evidence="2" key="2">
    <citation type="submission" date="2016-06" db="EMBL/GenBank/DDBJ databases">
        <authorList>
            <person name="Huang P."/>
            <person name="Jiang X."/>
            <person name="Liu X."/>
        </authorList>
    </citation>
    <scope>NUCLEOTIDE SEQUENCE</scope>
    <source>
        <strain evidence="2">852011</strain>
    </source>
</reference>
<evidence type="ECO:0000313" key="1">
    <source>
        <dbReference type="EMBL" id="MEO1752496.1"/>
    </source>
</evidence>
<dbReference type="RefSeq" id="WP_107200702.1">
    <property type="nucleotide sequence ID" value="NZ_CP015958.1"/>
</dbReference>
<dbReference type="Proteomes" id="UP001462961">
    <property type="component" value="Unassembled WGS sequence"/>
</dbReference>
<dbReference type="EMBL" id="JAYLVJ010000001">
    <property type="protein sequence ID" value="MEO1752496.1"/>
    <property type="molecule type" value="Genomic_DNA"/>
</dbReference>
<dbReference type="AlphaFoldDB" id="A0A9Q6RZC0"/>
<accession>A0A9Q6RZC0</accession>
<reference evidence="1 4" key="3">
    <citation type="submission" date="2024-01" db="EMBL/GenBank/DDBJ databases">
        <title>The diversity of rhizobia nodulating Mimosa spp. in eleven states of Brazil covering several biomes is determined by host plant, location, and edaphic factors.</title>
        <authorList>
            <person name="Rouws L."/>
            <person name="Barauna A."/>
            <person name="Beukes C."/>
            <person name="De Faria S.M."/>
            <person name="Gross E."/>
            <person name="Dos Reis Junior F.B."/>
            <person name="Simon M."/>
            <person name="Maluk M."/>
            <person name="Odee D.W."/>
            <person name="Kenicer G."/>
            <person name="Young J.P.W."/>
            <person name="Reis V.M."/>
            <person name="Zilli J."/>
            <person name="James E.K."/>
        </authorList>
    </citation>
    <scope>NUCLEOTIDE SEQUENCE [LARGE SCALE GENOMIC DNA]</scope>
    <source>
        <strain evidence="1 4">JHI1651</strain>
    </source>
</reference>
<dbReference type="EMBL" id="CP015958">
    <property type="protein sequence ID" value="QLB62272.1"/>
    <property type="molecule type" value="Genomic_DNA"/>
</dbReference>
<evidence type="ECO:0000313" key="4">
    <source>
        <dbReference type="Proteomes" id="UP001462961"/>
    </source>
</evidence>
<evidence type="ECO:0008006" key="5">
    <source>
        <dbReference type="Google" id="ProtNLM"/>
    </source>
</evidence>
<protein>
    <recommendedName>
        <fullName evidence="5">Hsp70 family protein</fullName>
    </recommendedName>
</protein>
<evidence type="ECO:0000313" key="3">
    <source>
        <dbReference type="Proteomes" id="UP000509548"/>
    </source>
</evidence>
<reference evidence="2 3" key="1">
    <citation type="journal article" date="2014" name="Genome Announc.">
        <title>Draft Genome Sequence of the Haloacid-Degrading Burkholderia caribensis Strain MBA4.</title>
        <authorList>
            <person name="Pan Y."/>
            <person name="Kong K.F."/>
            <person name="Tsang J.S."/>
        </authorList>
    </citation>
    <scope>NUCLEOTIDE SEQUENCE [LARGE SCALE GENOMIC DNA]</scope>
    <source>
        <strain evidence="2 3">852011</strain>
    </source>
</reference>
<keyword evidence="4" id="KW-1185">Reference proteome</keyword>
<gene>
    <name evidence="2" type="ORF">A9O66_07685</name>
    <name evidence="1" type="ORF">VOI32_00940</name>
</gene>
<sequence>MNGIAASLTAEPENETDLIVGLDFGTSSTKVVVRDAYAATSVFPVQLSGQRSGIESFLLPSRVFKTGSVYSLQQGTENISDLKLGLLNCRAESPVSEFNDCCAFLALVIRRTRAWFLTEHRDIYSRHALNWKLNLGLPARSYENTAIVQLFRRLAWAAANLAGDSEATDITFEKASEWRIRSHEMTKWDNTGLSLPVEFGCNDVDVVPEVSAQLHGFMTAARWDWRTRPVMLLVDVGAGTVDSALFHVRAPDNGDGQLTFYSSQVQQNGVMNLHRARVASLNEMVPSGDEHQDAREYLRSISHPTDRLRPIPESIDQYLPGYQGTDAGIDTAFQIDRYRRQVASCITDAKVGKGISVRQLTRVPLLLCGGGSRMRFYGSIDKLINNTPGWHVSVELMKLPVPRELADSGWHGDEFDRLSVAYGLSLSGDSERSLGKIVRAIEVPDVESYRRKDVADRYISKDQM</sequence>
<dbReference type="Proteomes" id="UP000509548">
    <property type="component" value="Chromosome 1"/>
</dbReference>
<organism evidence="2 3">
    <name type="scientific">Paraburkholderia caribensis</name>
    <dbReference type="NCBI Taxonomy" id="75105"/>
    <lineage>
        <taxon>Bacteria</taxon>
        <taxon>Pseudomonadati</taxon>
        <taxon>Pseudomonadota</taxon>
        <taxon>Betaproteobacteria</taxon>
        <taxon>Burkholderiales</taxon>
        <taxon>Burkholderiaceae</taxon>
        <taxon>Paraburkholderia</taxon>
    </lineage>
</organism>
<evidence type="ECO:0000313" key="2">
    <source>
        <dbReference type="EMBL" id="QLB62272.1"/>
    </source>
</evidence>
<proteinExistence type="predicted"/>